<feature type="non-terminal residue" evidence="1">
    <location>
        <position position="1"/>
    </location>
</feature>
<organism evidence="1 2">
    <name type="scientific">Laccaria amethystina LaAM-08-1</name>
    <dbReference type="NCBI Taxonomy" id="1095629"/>
    <lineage>
        <taxon>Eukaryota</taxon>
        <taxon>Fungi</taxon>
        <taxon>Dikarya</taxon>
        <taxon>Basidiomycota</taxon>
        <taxon>Agaricomycotina</taxon>
        <taxon>Agaricomycetes</taxon>
        <taxon>Agaricomycetidae</taxon>
        <taxon>Agaricales</taxon>
        <taxon>Agaricineae</taxon>
        <taxon>Hydnangiaceae</taxon>
        <taxon>Laccaria</taxon>
    </lineage>
</organism>
<sequence>TTIAVINNVLDHLSSPPGPSKISYACTDAIACFSARLLSESIINALASWAPQWEDGALN</sequence>
<dbReference type="OrthoDB" id="365981at2759"/>
<reference evidence="2" key="2">
    <citation type="submission" date="2015-01" db="EMBL/GenBank/DDBJ databases">
        <title>Evolutionary Origins and Diversification of the Mycorrhizal Mutualists.</title>
        <authorList>
            <consortium name="DOE Joint Genome Institute"/>
            <consortium name="Mycorrhizal Genomics Consortium"/>
            <person name="Kohler A."/>
            <person name="Kuo A."/>
            <person name="Nagy L.G."/>
            <person name="Floudas D."/>
            <person name="Copeland A."/>
            <person name="Barry K.W."/>
            <person name="Cichocki N."/>
            <person name="Veneault-Fourrey C."/>
            <person name="LaButti K."/>
            <person name="Lindquist E.A."/>
            <person name="Lipzen A."/>
            <person name="Lundell T."/>
            <person name="Morin E."/>
            <person name="Murat C."/>
            <person name="Riley R."/>
            <person name="Ohm R."/>
            <person name="Sun H."/>
            <person name="Tunlid A."/>
            <person name="Henrissat B."/>
            <person name="Grigoriev I.V."/>
            <person name="Hibbett D.S."/>
            <person name="Martin F."/>
        </authorList>
    </citation>
    <scope>NUCLEOTIDE SEQUENCE [LARGE SCALE GENOMIC DNA]</scope>
    <source>
        <strain evidence="2">LaAM-08-1</strain>
    </source>
</reference>
<proteinExistence type="predicted"/>
<protein>
    <submittedName>
        <fullName evidence="1">Uncharacterized protein</fullName>
    </submittedName>
</protein>
<evidence type="ECO:0000313" key="1">
    <source>
        <dbReference type="EMBL" id="KIJ91628.1"/>
    </source>
</evidence>
<dbReference type="EMBL" id="KN838984">
    <property type="protein sequence ID" value="KIJ91628.1"/>
    <property type="molecule type" value="Genomic_DNA"/>
</dbReference>
<keyword evidence="2" id="KW-1185">Reference proteome</keyword>
<dbReference type="AlphaFoldDB" id="A0A0C9WTK5"/>
<accession>A0A0C9WTK5</accession>
<evidence type="ECO:0000313" key="2">
    <source>
        <dbReference type="Proteomes" id="UP000054477"/>
    </source>
</evidence>
<gene>
    <name evidence="1" type="ORF">K443DRAFT_51747</name>
</gene>
<dbReference type="HOGENOM" id="CLU_2967280_0_0_1"/>
<name>A0A0C9WTK5_9AGAR</name>
<reference evidence="1 2" key="1">
    <citation type="submission" date="2014-04" db="EMBL/GenBank/DDBJ databases">
        <authorList>
            <consortium name="DOE Joint Genome Institute"/>
            <person name="Kuo A."/>
            <person name="Kohler A."/>
            <person name="Nagy L.G."/>
            <person name="Floudas D."/>
            <person name="Copeland A."/>
            <person name="Barry K.W."/>
            <person name="Cichocki N."/>
            <person name="Veneault-Fourrey C."/>
            <person name="LaButti K."/>
            <person name="Lindquist E.A."/>
            <person name="Lipzen A."/>
            <person name="Lundell T."/>
            <person name="Morin E."/>
            <person name="Murat C."/>
            <person name="Sun H."/>
            <person name="Tunlid A."/>
            <person name="Henrissat B."/>
            <person name="Grigoriev I.V."/>
            <person name="Hibbett D.S."/>
            <person name="Martin F."/>
            <person name="Nordberg H.P."/>
            <person name="Cantor M.N."/>
            <person name="Hua S.X."/>
        </authorList>
    </citation>
    <scope>NUCLEOTIDE SEQUENCE [LARGE SCALE GENOMIC DNA]</scope>
    <source>
        <strain evidence="1 2">LaAM-08-1</strain>
    </source>
</reference>
<dbReference type="Proteomes" id="UP000054477">
    <property type="component" value="Unassembled WGS sequence"/>
</dbReference>
<feature type="non-terminal residue" evidence="1">
    <location>
        <position position="59"/>
    </location>
</feature>